<dbReference type="AlphaFoldDB" id="A0A098S956"/>
<dbReference type="Proteomes" id="UP000029736">
    <property type="component" value="Unassembled WGS sequence"/>
</dbReference>
<dbReference type="Pfam" id="PF00571">
    <property type="entry name" value="CBS"/>
    <property type="match status" value="2"/>
</dbReference>
<evidence type="ECO:0008006" key="14">
    <source>
        <dbReference type="Google" id="ProtNLM"/>
    </source>
</evidence>
<dbReference type="Gene3D" id="3.10.580.10">
    <property type="entry name" value="CBS-domain"/>
    <property type="match status" value="1"/>
</dbReference>
<dbReference type="InterPro" id="IPR005170">
    <property type="entry name" value="Transptr-assoc_dom"/>
</dbReference>
<dbReference type="SUPFAM" id="SSF56176">
    <property type="entry name" value="FAD-binding/transporter-associated domain-like"/>
    <property type="match status" value="1"/>
</dbReference>
<proteinExistence type="predicted"/>
<comment type="subcellular location">
    <subcellularLocation>
        <location evidence="1">Membrane</location>
        <topology evidence="1">Multi-pass membrane protein</topology>
    </subcellularLocation>
</comment>
<dbReference type="InterPro" id="IPR036318">
    <property type="entry name" value="FAD-bd_PCMH-like_sf"/>
</dbReference>
<dbReference type="Pfam" id="PF01595">
    <property type="entry name" value="CNNM"/>
    <property type="match status" value="1"/>
</dbReference>
<feature type="transmembrane region" description="Helical" evidence="9">
    <location>
        <begin position="6"/>
        <end position="27"/>
    </location>
</feature>
<feature type="domain" description="CNNM transmembrane" evidence="11">
    <location>
        <begin position="1"/>
        <end position="195"/>
    </location>
</feature>
<dbReference type="InterPro" id="IPR000644">
    <property type="entry name" value="CBS_dom"/>
</dbReference>
<keyword evidence="2 8" id="KW-0812">Transmembrane</keyword>
<dbReference type="Gene3D" id="3.30.465.10">
    <property type="match status" value="1"/>
</dbReference>
<dbReference type="SUPFAM" id="SSF54631">
    <property type="entry name" value="CBS-domain pair"/>
    <property type="match status" value="1"/>
</dbReference>
<accession>A0A098S956</accession>
<dbReference type="CDD" id="cd04590">
    <property type="entry name" value="CBS_pair_CorC_HlyC_assoc"/>
    <property type="match status" value="1"/>
</dbReference>
<dbReference type="InterPro" id="IPR016169">
    <property type="entry name" value="FAD-bd_PCMH_sub2"/>
</dbReference>
<protein>
    <recommendedName>
        <fullName evidence="14">Hemolysin</fullName>
    </recommendedName>
</protein>
<evidence type="ECO:0000256" key="1">
    <source>
        <dbReference type="ARBA" id="ARBA00004141"/>
    </source>
</evidence>
<organism evidence="12 13">
    <name type="scientific">Phaeodactylibacter xiamenensis</name>
    <dbReference type="NCBI Taxonomy" id="1524460"/>
    <lineage>
        <taxon>Bacteria</taxon>
        <taxon>Pseudomonadati</taxon>
        <taxon>Bacteroidota</taxon>
        <taxon>Saprospiria</taxon>
        <taxon>Saprospirales</taxon>
        <taxon>Haliscomenobacteraceae</taxon>
        <taxon>Phaeodactylibacter</taxon>
    </lineage>
</organism>
<evidence type="ECO:0000313" key="13">
    <source>
        <dbReference type="Proteomes" id="UP000029736"/>
    </source>
</evidence>
<keyword evidence="6 8" id="KW-0472">Membrane</keyword>
<evidence type="ECO:0000256" key="7">
    <source>
        <dbReference type="PROSITE-ProRule" id="PRU00703"/>
    </source>
</evidence>
<dbReference type="EMBL" id="JPOS01000018">
    <property type="protein sequence ID" value="KGE88640.1"/>
    <property type="molecule type" value="Genomic_DNA"/>
</dbReference>
<feature type="transmembrane region" description="Helical" evidence="9">
    <location>
        <begin position="48"/>
        <end position="74"/>
    </location>
</feature>
<keyword evidence="3" id="KW-0677">Repeat</keyword>
<evidence type="ECO:0000259" key="10">
    <source>
        <dbReference type="PROSITE" id="PS51371"/>
    </source>
</evidence>
<evidence type="ECO:0000256" key="8">
    <source>
        <dbReference type="PROSITE-ProRule" id="PRU01193"/>
    </source>
</evidence>
<keyword evidence="13" id="KW-1185">Reference proteome</keyword>
<dbReference type="PANTHER" id="PTHR22777">
    <property type="entry name" value="HEMOLYSIN-RELATED"/>
    <property type="match status" value="1"/>
</dbReference>
<evidence type="ECO:0000256" key="9">
    <source>
        <dbReference type="SAM" id="Phobius"/>
    </source>
</evidence>
<dbReference type="SMART" id="SM01091">
    <property type="entry name" value="CorC_HlyC"/>
    <property type="match status" value="1"/>
</dbReference>
<evidence type="ECO:0000256" key="2">
    <source>
        <dbReference type="ARBA" id="ARBA00022692"/>
    </source>
</evidence>
<dbReference type="InterPro" id="IPR002550">
    <property type="entry name" value="CNNM"/>
</dbReference>
<dbReference type="PANTHER" id="PTHR22777:SF17">
    <property type="entry name" value="UPF0053 PROTEIN SLL0260"/>
    <property type="match status" value="1"/>
</dbReference>
<feature type="transmembrane region" description="Helical" evidence="9">
    <location>
        <begin position="127"/>
        <end position="148"/>
    </location>
</feature>
<reference evidence="12 13" key="1">
    <citation type="journal article" date="2014" name="Int. J. Syst. Evol. Microbiol.">
        <title>Phaeodactylibacter xiamenensis gen. nov., sp. nov., a member of the family Saprospiraceae isolated from the marine alga Phaeodactylum tricornutum.</title>
        <authorList>
            <person name="Chen Z.Jr."/>
            <person name="Lei X."/>
            <person name="Lai Q."/>
            <person name="Li Y."/>
            <person name="Zhang B."/>
            <person name="Zhang J."/>
            <person name="Zhang H."/>
            <person name="Yang L."/>
            <person name="Zheng W."/>
            <person name="Tian Y."/>
            <person name="Yu Z."/>
            <person name="Xu H.Jr."/>
            <person name="Zheng T."/>
        </authorList>
    </citation>
    <scope>NUCLEOTIDE SEQUENCE [LARGE SCALE GENOMIC DNA]</scope>
    <source>
        <strain evidence="12 13">KD52</strain>
    </source>
</reference>
<evidence type="ECO:0000256" key="3">
    <source>
        <dbReference type="ARBA" id="ARBA00022737"/>
    </source>
</evidence>
<dbReference type="PROSITE" id="PS51846">
    <property type="entry name" value="CNNM"/>
    <property type="match status" value="1"/>
</dbReference>
<dbReference type="STRING" id="1524460.IX84_08200"/>
<evidence type="ECO:0000256" key="5">
    <source>
        <dbReference type="ARBA" id="ARBA00023122"/>
    </source>
</evidence>
<dbReference type="InterPro" id="IPR044751">
    <property type="entry name" value="Ion_transp-like_CBS"/>
</dbReference>
<dbReference type="RefSeq" id="WP_044218383.1">
    <property type="nucleotide sequence ID" value="NZ_JBKAGJ010000006.1"/>
</dbReference>
<dbReference type="GO" id="GO:0050660">
    <property type="term" value="F:flavin adenine dinucleotide binding"/>
    <property type="evidence" value="ECO:0007669"/>
    <property type="project" value="InterPro"/>
</dbReference>
<keyword evidence="5 7" id="KW-0129">CBS domain</keyword>
<dbReference type="GO" id="GO:0005886">
    <property type="term" value="C:plasma membrane"/>
    <property type="evidence" value="ECO:0007669"/>
    <property type="project" value="TreeGrafter"/>
</dbReference>
<feature type="transmembrane region" description="Helical" evidence="9">
    <location>
        <begin position="94"/>
        <end position="115"/>
    </location>
</feature>
<gene>
    <name evidence="12" type="ORF">IX84_08200</name>
</gene>
<keyword evidence="4 8" id="KW-1133">Transmembrane helix</keyword>
<dbReference type="SMART" id="SM00116">
    <property type="entry name" value="CBS"/>
    <property type="match status" value="2"/>
</dbReference>
<evidence type="ECO:0000313" key="12">
    <source>
        <dbReference type="EMBL" id="KGE88640.1"/>
    </source>
</evidence>
<evidence type="ECO:0000256" key="6">
    <source>
        <dbReference type="ARBA" id="ARBA00023136"/>
    </source>
</evidence>
<feature type="domain" description="CBS" evidence="10">
    <location>
        <begin position="267"/>
        <end position="327"/>
    </location>
</feature>
<dbReference type="PROSITE" id="PS51371">
    <property type="entry name" value="CBS"/>
    <property type="match status" value="1"/>
</dbReference>
<evidence type="ECO:0000256" key="4">
    <source>
        <dbReference type="ARBA" id="ARBA00022989"/>
    </source>
</evidence>
<comment type="caution">
    <text evidence="12">The sequence shown here is derived from an EMBL/GenBank/DDBJ whole genome shotgun (WGS) entry which is preliminary data.</text>
</comment>
<dbReference type="Pfam" id="PF03471">
    <property type="entry name" value="CorC_HlyC"/>
    <property type="match status" value="1"/>
</dbReference>
<sequence length="420" mass="48262">MLIGLIILSLVLSALFSGTEIAFVSANKLRVEIKKKKSARRGSIISGFYNDPASFLGTMLVGNNIALVLFTTLMTKLIEPYFLEWMPFLAERPLALLLLETLVITIVVLIFGEFLPKTLFRLFADQVLYFLAVPLQLLKWILLAPSWLMTKLSNQLLRLLRTPVEQVDNAFTRLDLEHFIQGTQGNEEEDIDRELFGKALNLRGVRVRECMIPRPEIENIDVTATVEDLEQLFRETKLSRIIITNQDIDNVLGYIHHQQLLKRPRSISREIMELPYVPEAMPVADLLSRFIRDRINIAMVVDEFGGISGLITMEDILEELFGEIEDEHDQEEHVERVIEEGQEYIFSGRLEVDYLNEKYDLDLPEGEYHTLSGYIVTQTGTIPEQNDELIFGGYRFVLELVSDTKIETIRMIKKEPLSLE</sequence>
<name>A0A098S956_9BACT</name>
<evidence type="ECO:0000259" key="11">
    <source>
        <dbReference type="PROSITE" id="PS51846"/>
    </source>
</evidence>
<dbReference type="InterPro" id="IPR046342">
    <property type="entry name" value="CBS_dom_sf"/>
</dbReference>